<protein>
    <submittedName>
        <fullName evidence="2">MarR family winged helix-turn-helix transcriptional regulator</fullName>
    </submittedName>
</protein>
<gene>
    <name evidence="2" type="ORF">OG308_26600</name>
</gene>
<keyword evidence="3" id="KW-1185">Reference proteome</keyword>
<reference evidence="2 3" key="1">
    <citation type="submission" date="2022-10" db="EMBL/GenBank/DDBJ databases">
        <title>The complete genomes of actinobacterial strains from the NBC collection.</title>
        <authorList>
            <person name="Joergensen T.S."/>
            <person name="Alvarez Arevalo M."/>
            <person name="Sterndorff E.B."/>
            <person name="Faurdal D."/>
            <person name="Vuksanovic O."/>
            <person name="Mourched A.-S."/>
            <person name="Charusanti P."/>
            <person name="Shaw S."/>
            <person name="Blin K."/>
            <person name="Weber T."/>
        </authorList>
    </citation>
    <scope>NUCLEOTIDE SEQUENCE [LARGE SCALE GENOMIC DNA]</scope>
    <source>
        <strain evidence="2 3">NBC_01413</strain>
    </source>
</reference>
<dbReference type="PANTHER" id="PTHR33164">
    <property type="entry name" value="TRANSCRIPTIONAL REGULATOR, MARR FAMILY"/>
    <property type="match status" value="1"/>
</dbReference>
<evidence type="ECO:0000259" key="1">
    <source>
        <dbReference type="SMART" id="SM00347"/>
    </source>
</evidence>
<organism evidence="2 3">
    <name type="scientific">Nocardia salmonicida</name>
    <dbReference type="NCBI Taxonomy" id="53431"/>
    <lineage>
        <taxon>Bacteria</taxon>
        <taxon>Bacillati</taxon>
        <taxon>Actinomycetota</taxon>
        <taxon>Actinomycetes</taxon>
        <taxon>Mycobacteriales</taxon>
        <taxon>Nocardiaceae</taxon>
        <taxon>Nocardia</taxon>
    </lineage>
</organism>
<feature type="domain" description="HTH marR-type" evidence="1">
    <location>
        <begin position="30"/>
        <end position="129"/>
    </location>
</feature>
<name>A0ABZ1N4F6_9NOCA</name>
<dbReference type="Pfam" id="PF01047">
    <property type="entry name" value="MarR"/>
    <property type="match status" value="1"/>
</dbReference>
<dbReference type="Gene3D" id="1.10.10.10">
    <property type="entry name" value="Winged helix-like DNA-binding domain superfamily/Winged helix DNA-binding domain"/>
    <property type="match status" value="1"/>
</dbReference>
<sequence>MSQRLTDDEVDAWNSLASVVALMAPELETRLRRKCGLNHFQYRVLELLYARPGRRQRMILLAEATDASISRMSHVVAKLERAGLVTRGNDTGRYVELTDAGLDAFTDAVPHYTSVVRQLLLDALSTPELTRQFAAMTADLARHLKSRNPR</sequence>
<dbReference type="GeneID" id="91377706"/>
<dbReference type="Proteomes" id="UP001621418">
    <property type="component" value="Chromosome"/>
</dbReference>
<dbReference type="SMART" id="SM00347">
    <property type="entry name" value="HTH_MARR"/>
    <property type="match status" value="1"/>
</dbReference>
<dbReference type="InterPro" id="IPR036390">
    <property type="entry name" value="WH_DNA-bd_sf"/>
</dbReference>
<dbReference type="SUPFAM" id="SSF46785">
    <property type="entry name" value="Winged helix' DNA-binding domain"/>
    <property type="match status" value="1"/>
</dbReference>
<dbReference type="InterPro" id="IPR036388">
    <property type="entry name" value="WH-like_DNA-bd_sf"/>
</dbReference>
<evidence type="ECO:0000313" key="3">
    <source>
        <dbReference type="Proteomes" id="UP001621418"/>
    </source>
</evidence>
<dbReference type="RefSeq" id="WP_328663741.1">
    <property type="nucleotide sequence ID" value="NZ_CP108014.1"/>
</dbReference>
<dbReference type="InterPro" id="IPR039422">
    <property type="entry name" value="MarR/SlyA-like"/>
</dbReference>
<dbReference type="EMBL" id="CP109527">
    <property type="protein sequence ID" value="WTY34854.1"/>
    <property type="molecule type" value="Genomic_DNA"/>
</dbReference>
<dbReference type="PANTHER" id="PTHR33164:SF99">
    <property type="entry name" value="MARR FAMILY REGULATORY PROTEIN"/>
    <property type="match status" value="1"/>
</dbReference>
<dbReference type="InterPro" id="IPR000835">
    <property type="entry name" value="HTH_MarR-typ"/>
</dbReference>
<evidence type="ECO:0000313" key="2">
    <source>
        <dbReference type="EMBL" id="WTY34854.1"/>
    </source>
</evidence>
<accession>A0ABZ1N4F6</accession>
<proteinExistence type="predicted"/>